<gene>
    <name evidence="2" type="ORF">CYMTET_47103</name>
</gene>
<accession>A0AAE0EWX5</accession>
<proteinExistence type="predicted"/>
<protein>
    <submittedName>
        <fullName evidence="2">Uncharacterized protein</fullName>
    </submittedName>
</protein>
<evidence type="ECO:0000313" key="2">
    <source>
        <dbReference type="EMBL" id="KAK3243234.1"/>
    </source>
</evidence>
<feature type="region of interest" description="Disordered" evidence="1">
    <location>
        <begin position="66"/>
        <end position="86"/>
    </location>
</feature>
<sequence>MRTEAGENSVHGLGARGVAPSVEDSSGQKQAHSLVEGNSKGRATQLGASALGAPSQHLQMPCARDAGQNPAIAGRGPCVNPGQAPE</sequence>
<comment type="caution">
    <text evidence="2">The sequence shown here is derived from an EMBL/GenBank/DDBJ whole genome shotgun (WGS) entry which is preliminary data.</text>
</comment>
<feature type="region of interest" description="Disordered" evidence="1">
    <location>
        <begin position="1"/>
        <end position="54"/>
    </location>
</feature>
<reference evidence="2 3" key="1">
    <citation type="journal article" date="2015" name="Genome Biol. Evol.">
        <title>Comparative Genomics of a Bacterivorous Green Alga Reveals Evolutionary Causalities and Consequences of Phago-Mixotrophic Mode of Nutrition.</title>
        <authorList>
            <person name="Burns J.A."/>
            <person name="Paasch A."/>
            <person name="Narechania A."/>
            <person name="Kim E."/>
        </authorList>
    </citation>
    <scope>NUCLEOTIDE SEQUENCE [LARGE SCALE GENOMIC DNA]</scope>
    <source>
        <strain evidence="2 3">PLY_AMNH</strain>
    </source>
</reference>
<evidence type="ECO:0000313" key="3">
    <source>
        <dbReference type="Proteomes" id="UP001190700"/>
    </source>
</evidence>
<name>A0AAE0EWX5_9CHLO</name>
<dbReference type="Proteomes" id="UP001190700">
    <property type="component" value="Unassembled WGS sequence"/>
</dbReference>
<dbReference type="EMBL" id="LGRX02033049">
    <property type="protein sequence ID" value="KAK3243234.1"/>
    <property type="molecule type" value="Genomic_DNA"/>
</dbReference>
<keyword evidence="3" id="KW-1185">Reference proteome</keyword>
<dbReference type="AlphaFoldDB" id="A0AAE0EWX5"/>
<organism evidence="2 3">
    <name type="scientific">Cymbomonas tetramitiformis</name>
    <dbReference type="NCBI Taxonomy" id="36881"/>
    <lineage>
        <taxon>Eukaryota</taxon>
        <taxon>Viridiplantae</taxon>
        <taxon>Chlorophyta</taxon>
        <taxon>Pyramimonadophyceae</taxon>
        <taxon>Pyramimonadales</taxon>
        <taxon>Pyramimonadaceae</taxon>
        <taxon>Cymbomonas</taxon>
    </lineage>
</organism>
<evidence type="ECO:0000256" key="1">
    <source>
        <dbReference type="SAM" id="MobiDB-lite"/>
    </source>
</evidence>